<proteinExistence type="inferred from homology"/>
<feature type="domain" description="Flagellar hook protein FlgE D2" evidence="5">
    <location>
        <begin position="745"/>
        <end position="875"/>
    </location>
</feature>
<dbReference type="NCBIfam" id="TIGR03506">
    <property type="entry name" value="FlgEFG_subfam"/>
    <property type="match status" value="1"/>
</dbReference>
<gene>
    <name evidence="6" type="ORF">Megvenef_01350</name>
</gene>
<evidence type="ECO:0000256" key="1">
    <source>
        <dbReference type="ARBA" id="ARBA00004117"/>
    </source>
</evidence>
<dbReference type="PANTHER" id="PTHR30435:SF15">
    <property type="entry name" value="BASAL-BODY ROD MODIFICATION PROTEIN FLGD"/>
    <property type="match status" value="1"/>
</dbReference>
<dbReference type="Pfam" id="PF07559">
    <property type="entry name" value="FlgE_D2"/>
    <property type="match status" value="1"/>
</dbReference>
<evidence type="ECO:0000256" key="3">
    <source>
        <dbReference type="ARBA" id="ARBA00023143"/>
    </source>
</evidence>
<dbReference type="Proteomes" id="UP001291687">
    <property type="component" value="Unassembled WGS sequence"/>
</dbReference>
<protein>
    <submittedName>
        <fullName evidence="6">Flagellar hook protein FlgE</fullName>
    </submittedName>
</protein>
<comment type="similarity">
    <text evidence="2 4">Belongs to the flagella basal body rod proteins family.</text>
</comment>
<dbReference type="PANTHER" id="PTHR30435">
    <property type="entry name" value="FLAGELLAR PROTEIN"/>
    <property type="match status" value="1"/>
</dbReference>
<accession>A0ABU5NDX6</accession>
<dbReference type="InterPro" id="IPR023366">
    <property type="entry name" value="ATP_synth_asu-like_sf"/>
</dbReference>
<dbReference type="InterPro" id="IPR011491">
    <property type="entry name" value="FlgE_D2"/>
</dbReference>
<dbReference type="RefSeq" id="WP_322777275.1">
    <property type="nucleotide sequence ID" value="NZ_JARJFB010000124.1"/>
</dbReference>
<sequence length="998" mass="104141">MSKGTTVTMFSRSNDTLASNVGAKEAWGHKKRENLFINSFVGTSSGGVSYVNSKTRSTNDVQGKIINTGVVSDIAIDGDGLLVVSETTTGPAKFTRRGDFRQDELGFWKNGADQLLRAWKLDNDENLPQGASLLESLEAVNFANTKGAPVATTVVSIAMNLNADQEALRGGGPDAILNRSGLNTGKKTDDILFPEKLGGSSLSLGDEFNFTSSDGVLRTIEFGGIVLGRRPDNATNSTIFGATGPSAKFTFPPVPGPGQLAVGHQLRITVDGQQYLFSAVQGSPSVTNKTFNTIQSLAAAIDRISSLKATVDSLGRLYIAPTKPNSAIQFANVGGGSIVEELGLTNLAQAAGGVVRFNSLGTLRDAVNADQDVYSLKATIEGKDLKITSLLSTSSLNVTASSLGINAITRATINPNASEVGRATCFISAPGHTLVAGDFVTITGLGNALVPNGVYSVGAINPNGFTIGLINDGSVFPAANAAPALAPAAASWQKIPGQTSPTLAGNITAVAGNGGGPNNITITTGGAHNLVVDDVIYVEGGTYHTAGGDDIVLSAGYYRVKVQAAPNTFEITALDVVAGVAYPAAIGVSFHKVGTAVGGLPLPLTGTFNTNIFDTTNLSSIVNYHIGTNHTYKVDENITFTGIVPPLVINNITIANNVPYKITNVNLAAGTISFETQAAVGPVVVANATGFAPYAAPSLGLRVENGSQLMKYFSINPEKVTYDETYDPTNPDKNLSAAVNSLANFPSSQTYSVPITVYDSLGSSYTLLLYFAKLDNNKWAIELTSKKDKNGVFEVSNVLADTNGLIRQGIIEFETDGTLKGIPEGFEEAIDVQHNNGSASGSITIDWENALSEITSGTVSQTKNPNNVEIIQGDGQGAGTLTKLEISPEGYIIGTFSTGETRKLYKVPLAIFANVNGLIAGSNGTFDISRESGELLLKEAGIGGAGRTLGGVLEASNVDTTEELLKVQELSNSIRANARVASIDNENFRNILSELRGG</sequence>
<dbReference type="InterPro" id="IPR037925">
    <property type="entry name" value="FlgE/F/G-like"/>
</dbReference>
<evidence type="ECO:0000256" key="2">
    <source>
        <dbReference type="ARBA" id="ARBA00009677"/>
    </source>
</evidence>
<dbReference type="Gene3D" id="2.40.30.20">
    <property type="match status" value="1"/>
</dbReference>
<evidence type="ECO:0000313" key="7">
    <source>
        <dbReference type="Proteomes" id="UP001291687"/>
    </source>
</evidence>
<keyword evidence="6" id="KW-0966">Cell projection</keyword>
<keyword evidence="7" id="KW-1185">Reference proteome</keyword>
<keyword evidence="6" id="KW-0969">Cilium</keyword>
<evidence type="ECO:0000256" key="4">
    <source>
        <dbReference type="RuleBase" id="RU362116"/>
    </source>
</evidence>
<evidence type="ECO:0000313" key="6">
    <source>
        <dbReference type="EMBL" id="MEA0971373.1"/>
    </source>
</evidence>
<dbReference type="Gene3D" id="2.60.98.20">
    <property type="entry name" value="Flagellar hook protein FlgE"/>
    <property type="match status" value="1"/>
</dbReference>
<comment type="subcellular location">
    <subcellularLocation>
        <location evidence="1 4">Bacterial flagellum basal body</location>
    </subcellularLocation>
</comment>
<keyword evidence="6" id="KW-0282">Flagellum</keyword>
<dbReference type="EMBL" id="JARJFB010000124">
    <property type="protein sequence ID" value="MEA0971373.1"/>
    <property type="molecule type" value="Genomic_DNA"/>
</dbReference>
<dbReference type="InterPro" id="IPR020013">
    <property type="entry name" value="Flagellar_FlgE/F/G"/>
</dbReference>
<organism evidence="6 7">
    <name type="scientific">Candidatus Megaera venefica</name>
    <dbReference type="NCBI Taxonomy" id="2055910"/>
    <lineage>
        <taxon>Bacteria</taxon>
        <taxon>Pseudomonadati</taxon>
        <taxon>Pseudomonadota</taxon>
        <taxon>Alphaproteobacteria</taxon>
        <taxon>Rickettsiales</taxon>
        <taxon>Rickettsiaceae</taxon>
        <taxon>Candidatus Megaera</taxon>
    </lineage>
</organism>
<dbReference type="SUPFAM" id="SSF117143">
    <property type="entry name" value="Flagellar hook protein flgE"/>
    <property type="match status" value="1"/>
</dbReference>
<evidence type="ECO:0000259" key="5">
    <source>
        <dbReference type="Pfam" id="PF07559"/>
    </source>
</evidence>
<reference evidence="6 7" key="1">
    <citation type="submission" date="2023-03" db="EMBL/GenBank/DDBJ databases">
        <title>Host association and intracellularity evolved multiple times independently in the Rickettsiales.</title>
        <authorList>
            <person name="Castelli M."/>
            <person name="Nardi T."/>
            <person name="Gammuto L."/>
            <person name="Bellinzona G."/>
            <person name="Sabaneyeva E."/>
            <person name="Potekhin A."/>
            <person name="Serra V."/>
            <person name="Petroni G."/>
            <person name="Sassera D."/>
        </authorList>
    </citation>
    <scope>NUCLEOTIDE SEQUENCE [LARGE SCALE GENOMIC DNA]</scope>
    <source>
        <strain evidence="6 7">Sr 2-6</strain>
    </source>
</reference>
<comment type="caution">
    <text evidence="6">The sequence shown here is derived from an EMBL/GenBank/DDBJ whole genome shotgun (WGS) entry which is preliminary data.</text>
</comment>
<dbReference type="InterPro" id="IPR037058">
    <property type="entry name" value="Falgellar_hook_FlgE_sf"/>
</dbReference>
<keyword evidence="3 4" id="KW-0975">Bacterial flagellum</keyword>
<name>A0ABU5NDX6_9RICK</name>